<dbReference type="PANTHER" id="PTHR42733">
    <property type="entry name" value="DJ-1 PROTEIN"/>
    <property type="match status" value="1"/>
</dbReference>
<dbReference type="EMBL" id="VIEB01001122">
    <property type="protein sequence ID" value="TQD75171.1"/>
    <property type="molecule type" value="Genomic_DNA"/>
</dbReference>
<protein>
    <submittedName>
        <fullName evidence="1">Uncharacterized protein</fullName>
    </submittedName>
</protein>
<gene>
    <name evidence="1" type="ORF">C1H46_039293</name>
</gene>
<sequence length="173" mass="19125">MEEYEVVVRFQALQAFGVSVDAVCPGKKSGDICPTAIHQHSTSQFLTSFPTPKSQLLLVVMAAADSIRRRKCTGFPPVRPVLVATGAHWVEPEVMSSVVEGDIVSGVTYEGNPKFIRLFVKVLGGNITGSDRRILFLCGDFGETSCIPLPWAADFSCSWCFCRYGYWHKLLFK</sequence>
<dbReference type="AlphaFoldDB" id="A0A540KLS7"/>
<evidence type="ECO:0000313" key="1">
    <source>
        <dbReference type="EMBL" id="TQD75171.1"/>
    </source>
</evidence>
<dbReference type="Gene3D" id="3.40.50.880">
    <property type="match status" value="2"/>
</dbReference>
<dbReference type="SUPFAM" id="SSF52317">
    <property type="entry name" value="Class I glutamine amidotransferase-like"/>
    <property type="match status" value="1"/>
</dbReference>
<comment type="caution">
    <text evidence="1">The sequence shown here is derived from an EMBL/GenBank/DDBJ whole genome shotgun (WGS) entry which is preliminary data.</text>
</comment>
<proteinExistence type="predicted"/>
<dbReference type="InterPro" id="IPR029062">
    <property type="entry name" value="Class_I_gatase-like"/>
</dbReference>
<evidence type="ECO:0000313" key="2">
    <source>
        <dbReference type="Proteomes" id="UP000315295"/>
    </source>
</evidence>
<dbReference type="Proteomes" id="UP000315295">
    <property type="component" value="Unassembled WGS sequence"/>
</dbReference>
<dbReference type="InterPro" id="IPR006286">
    <property type="entry name" value="C56_PfpI-like"/>
</dbReference>
<dbReference type="PANTHER" id="PTHR42733:SF2">
    <property type="entry name" value="DJ-1_THIJ_PFPI FAMILY PROTEIN"/>
    <property type="match status" value="1"/>
</dbReference>
<organism evidence="1 2">
    <name type="scientific">Malus baccata</name>
    <name type="common">Siberian crab apple</name>
    <name type="synonym">Pyrus baccata</name>
    <dbReference type="NCBI Taxonomy" id="106549"/>
    <lineage>
        <taxon>Eukaryota</taxon>
        <taxon>Viridiplantae</taxon>
        <taxon>Streptophyta</taxon>
        <taxon>Embryophyta</taxon>
        <taxon>Tracheophyta</taxon>
        <taxon>Spermatophyta</taxon>
        <taxon>Magnoliopsida</taxon>
        <taxon>eudicotyledons</taxon>
        <taxon>Gunneridae</taxon>
        <taxon>Pentapetalae</taxon>
        <taxon>rosids</taxon>
        <taxon>fabids</taxon>
        <taxon>Rosales</taxon>
        <taxon>Rosaceae</taxon>
        <taxon>Amygdaloideae</taxon>
        <taxon>Maleae</taxon>
        <taxon>Malus</taxon>
    </lineage>
</organism>
<name>A0A540KLS7_MALBA</name>
<accession>A0A540KLS7</accession>
<dbReference type="STRING" id="106549.A0A540KLS7"/>
<keyword evidence="2" id="KW-1185">Reference proteome</keyword>
<reference evidence="1 2" key="1">
    <citation type="journal article" date="2019" name="G3 (Bethesda)">
        <title>Sequencing of a Wild Apple (Malus baccata) Genome Unravels the Differences Between Cultivated and Wild Apple Species Regarding Disease Resistance and Cold Tolerance.</title>
        <authorList>
            <person name="Chen X."/>
        </authorList>
    </citation>
    <scope>NUCLEOTIDE SEQUENCE [LARGE SCALE GENOMIC DNA]</scope>
    <source>
        <strain evidence="2">cv. Shandingzi</strain>
        <tissue evidence="1">Leaves</tissue>
    </source>
</reference>